<accession>A0ABN9S335</accession>
<gene>
    <name evidence="2" type="ORF">PCOR1329_LOCUS25634</name>
</gene>
<reference evidence="2" key="1">
    <citation type="submission" date="2023-10" db="EMBL/GenBank/DDBJ databases">
        <authorList>
            <person name="Chen Y."/>
            <person name="Shah S."/>
            <person name="Dougan E. K."/>
            <person name="Thang M."/>
            <person name="Chan C."/>
        </authorList>
    </citation>
    <scope>NUCLEOTIDE SEQUENCE [LARGE SCALE GENOMIC DNA]</scope>
</reference>
<comment type="caution">
    <text evidence="2">The sequence shown here is derived from an EMBL/GenBank/DDBJ whole genome shotgun (WGS) entry which is preliminary data.</text>
</comment>
<feature type="region of interest" description="Disordered" evidence="1">
    <location>
        <begin position="72"/>
        <end position="91"/>
    </location>
</feature>
<feature type="region of interest" description="Disordered" evidence="1">
    <location>
        <begin position="180"/>
        <end position="212"/>
    </location>
</feature>
<organism evidence="2 3">
    <name type="scientific">Prorocentrum cordatum</name>
    <dbReference type="NCBI Taxonomy" id="2364126"/>
    <lineage>
        <taxon>Eukaryota</taxon>
        <taxon>Sar</taxon>
        <taxon>Alveolata</taxon>
        <taxon>Dinophyceae</taxon>
        <taxon>Prorocentrales</taxon>
        <taxon>Prorocentraceae</taxon>
        <taxon>Prorocentrum</taxon>
    </lineage>
</organism>
<dbReference type="EMBL" id="CAUYUJ010008980">
    <property type="protein sequence ID" value="CAK0825526.1"/>
    <property type="molecule type" value="Genomic_DNA"/>
</dbReference>
<evidence type="ECO:0000313" key="2">
    <source>
        <dbReference type="EMBL" id="CAK0825526.1"/>
    </source>
</evidence>
<feature type="compositionally biased region" description="Basic and acidic residues" evidence="1">
    <location>
        <begin position="109"/>
        <end position="121"/>
    </location>
</feature>
<name>A0ABN9S335_9DINO</name>
<feature type="non-terminal residue" evidence="2">
    <location>
        <position position="1"/>
    </location>
</feature>
<sequence length="212" mass="23036">RPLSGGVPAGAAARHPRHRVQRGHLAGTLFRPSGQGHFGGHGPDSRGWQETFQAHEGWRHRLCGLLACGLAPQRPGRGPGRRAAARRGPRVPPRLRSCWEAEGVQGHPGRHDARGAREPRPLRARLRAGSGGRGPRRGARRAASRRGERFRGGVPQHAADAPHPGCLARHMTSQMILERARDTGMGSNRRARRKVLRTAGGPGGKRPEWMDV</sequence>
<keyword evidence="3" id="KW-1185">Reference proteome</keyword>
<evidence type="ECO:0000313" key="3">
    <source>
        <dbReference type="Proteomes" id="UP001189429"/>
    </source>
</evidence>
<protein>
    <submittedName>
        <fullName evidence="2">Uncharacterized protein</fullName>
    </submittedName>
</protein>
<feature type="region of interest" description="Disordered" evidence="1">
    <location>
        <begin position="102"/>
        <end position="166"/>
    </location>
</feature>
<feature type="compositionally biased region" description="Basic residues" evidence="1">
    <location>
        <begin position="134"/>
        <end position="144"/>
    </location>
</feature>
<proteinExistence type="predicted"/>
<feature type="compositionally biased region" description="Basic residues" evidence="1">
    <location>
        <begin position="79"/>
        <end position="89"/>
    </location>
</feature>
<dbReference type="Proteomes" id="UP001189429">
    <property type="component" value="Unassembled WGS sequence"/>
</dbReference>
<evidence type="ECO:0000256" key="1">
    <source>
        <dbReference type="SAM" id="MobiDB-lite"/>
    </source>
</evidence>